<comment type="caution">
    <text evidence="6">The sequence shown here is derived from an EMBL/GenBank/DDBJ whole genome shotgun (WGS) entry which is preliminary data.</text>
</comment>
<gene>
    <name evidence="6" type="primary">Ptar1</name>
    <name evidence="6" type="ORF">DAPCHR_R14633</name>
</gene>
<keyword evidence="4" id="KW-0677">Repeat</keyword>
<dbReference type="AlphaFoldDB" id="A0A7K6FNW2"/>
<evidence type="ECO:0000313" key="7">
    <source>
        <dbReference type="Proteomes" id="UP000557315"/>
    </source>
</evidence>
<evidence type="ECO:0000256" key="3">
    <source>
        <dbReference type="ARBA" id="ARBA00022679"/>
    </source>
</evidence>
<feature type="non-terminal residue" evidence="6">
    <location>
        <position position="1"/>
    </location>
</feature>
<dbReference type="Pfam" id="PF01239">
    <property type="entry name" value="PPTA"/>
    <property type="match status" value="4"/>
</dbReference>
<proteinExistence type="inferred from homology"/>
<protein>
    <submittedName>
        <fullName evidence="6">PTAR1 protein</fullName>
    </submittedName>
</protein>
<comment type="similarity">
    <text evidence="1">Belongs to the protein prenyltransferase subunit alpha family.</text>
</comment>
<feature type="region of interest" description="Disordered" evidence="5">
    <location>
        <begin position="238"/>
        <end position="260"/>
    </location>
</feature>
<dbReference type="InterPro" id="IPR002088">
    <property type="entry name" value="Prenyl_trans_a"/>
</dbReference>
<feature type="region of interest" description="Disordered" evidence="5">
    <location>
        <begin position="316"/>
        <end position="336"/>
    </location>
</feature>
<dbReference type="GO" id="GO:0005737">
    <property type="term" value="C:cytoplasm"/>
    <property type="evidence" value="ECO:0007669"/>
    <property type="project" value="TreeGrafter"/>
</dbReference>
<dbReference type="Proteomes" id="UP000557315">
    <property type="component" value="Unassembled WGS sequence"/>
</dbReference>
<organism evidence="6 7">
    <name type="scientific">Daphoenositta chrysoptera</name>
    <name type="common">varied sittella</name>
    <dbReference type="NCBI Taxonomy" id="254528"/>
    <lineage>
        <taxon>Eukaryota</taxon>
        <taxon>Metazoa</taxon>
        <taxon>Chordata</taxon>
        <taxon>Craniata</taxon>
        <taxon>Vertebrata</taxon>
        <taxon>Euteleostomi</taxon>
        <taxon>Archelosauria</taxon>
        <taxon>Archosauria</taxon>
        <taxon>Dinosauria</taxon>
        <taxon>Saurischia</taxon>
        <taxon>Theropoda</taxon>
        <taxon>Coelurosauria</taxon>
        <taxon>Aves</taxon>
        <taxon>Neognathae</taxon>
        <taxon>Neoaves</taxon>
        <taxon>Telluraves</taxon>
        <taxon>Australaves</taxon>
        <taxon>Passeriformes</taxon>
        <taxon>Corvoidea</taxon>
        <taxon>Pachycephalidae</taxon>
        <taxon>Daphoenositta</taxon>
    </lineage>
</organism>
<sequence length="380" mass="43585">DEIGLIPCPEARYNRSPIVLVENKLGVESWCVKFLLPYVHNKLLLYRQRKQWLNKDELIDVTCTLLLLNPDFTTAWNVRKELILSGTLNPLKDLHLGKLALTKFPKSPETWIHRRWVLQQLIQENSLPSLATKGNLGAAPVERIHRLVQEEMNVCSEAAGRYPSNYNAWSHRIWVLQHLAKLTVKVLLDELSSTKYWVSMHVSDHSGFHYRQFLLNSLIRRTVTDNNTLVQNQMVNEQNPSLQKGEESAGTEAACAEEQSVDLPRRLDEEMELCTELIDNYPGHETLWCHSGDETLNNSHHSPATSHVAQAMDVDGLNESSSKQGYTQETKRLKRAPVQDTLGPEMEYRFVDKVLSTCRDVDQARFATAYRKWLVTFLGQ</sequence>
<dbReference type="SUPFAM" id="SSF48439">
    <property type="entry name" value="Protein prenylyltransferase"/>
    <property type="match status" value="1"/>
</dbReference>
<keyword evidence="2" id="KW-0637">Prenyltransferase</keyword>
<keyword evidence="3" id="KW-0808">Transferase</keyword>
<accession>A0A7K6FNW2</accession>
<name>A0A7K6FNW2_9CORV</name>
<dbReference type="PANTHER" id="PTHR11129">
    <property type="entry name" value="PROTEIN FARNESYLTRANSFERASE ALPHA SUBUNIT/RAB GERANYLGERANYL TRANSFERASE ALPHA SUBUNIT"/>
    <property type="match status" value="1"/>
</dbReference>
<evidence type="ECO:0000256" key="4">
    <source>
        <dbReference type="ARBA" id="ARBA00022737"/>
    </source>
</evidence>
<dbReference type="FunFam" id="1.25.40.120:FF:000012">
    <property type="entry name" value="Protein prenyltransferase alpha subunit repeat containing 1"/>
    <property type="match status" value="1"/>
</dbReference>
<evidence type="ECO:0000256" key="5">
    <source>
        <dbReference type="SAM" id="MobiDB-lite"/>
    </source>
</evidence>
<evidence type="ECO:0000313" key="6">
    <source>
        <dbReference type="EMBL" id="NWV52708.1"/>
    </source>
</evidence>
<dbReference type="PROSITE" id="PS51147">
    <property type="entry name" value="PFTA"/>
    <property type="match status" value="2"/>
</dbReference>
<feature type="compositionally biased region" description="Polar residues" evidence="5">
    <location>
        <begin position="318"/>
        <end position="328"/>
    </location>
</feature>
<dbReference type="EMBL" id="VZRO01005198">
    <property type="protein sequence ID" value="NWV52708.1"/>
    <property type="molecule type" value="Genomic_DNA"/>
</dbReference>
<evidence type="ECO:0000256" key="1">
    <source>
        <dbReference type="ARBA" id="ARBA00006734"/>
    </source>
</evidence>
<reference evidence="6 7" key="1">
    <citation type="submission" date="2019-09" db="EMBL/GenBank/DDBJ databases">
        <title>Bird 10,000 Genomes (B10K) Project - Family phase.</title>
        <authorList>
            <person name="Zhang G."/>
        </authorList>
    </citation>
    <scope>NUCLEOTIDE SEQUENCE [LARGE SCALE GENOMIC DNA]</scope>
    <source>
        <strain evidence="6">B10K-DU-029-47</strain>
        <tissue evidence="6">Heart</tissue>
    </source>
</reference>
<keyword evidence="7" id="KW-1185">Reference proteome</keyword>
<dbReference type="Gene3D" id="1.25.40.120">
    <property type="entry name" value="Protein prenylyltransferase"/>
    <property type="match status" value="1"/>
</dbReference>
<dbReference type="GO" id="GO:0008318">
    <property type="term" value="F:protein prenyltransferase activity"/>
    <property type="evidence" value="ECO:0007669"/>
    <property type="project" value="InterPro"/>
</dbReference>
<dbReference type="PANTHER" id="PTHR11129:SF3">
    <property type="entry name" value="PROTEIN PRENYLTRANSFERASE ALPHA SUBUNIT REPEAT-CONTAINING PROTEIN 1"/>
    <property type="match status" value="1"/>
</dbReference>
<feature type="non-terminal residue" evidence="6">
    <location>
        <position position="380"/>
    </location>
</feature>
<evidence type="ECO:0000256" key="2">
    <source>
        <dbReference type="ARBA" id="ARBA00022602"/>
    </source>
</evidence>